<dbReference type="Proteomes" id="UP000005540">
    <property type="component" value="Unassembled WGS sequence"/>
</dbReference>
<keyword evidence="2" id="KW-1185">Reference proteome</keyword>
<dbReference type="EMBL" id="ABZS01000014">
    <property type="protein sequence ID" value="EEP61250.1"/>
    <property type="molecule type" value="Genomic_DNA"/>
</dbReference>
<name>C4FI63_9AQUI</name>
<evidence type="ECO:0000313" key="1">
    <source>
        <dbReference type="EMBL" id="EEP61250.1"/>
    </source>
</evidence>
<reference evidence="1 2" key="1">
    <citation type="submission" date="2009-04" db="EMBL/GenBank/DDBJ databases">
        <authorList>
            <person name="Reysenbach A.-L."/>
            <person name="Heidelberg J.F."/>
            <person name="Nelson W.C."/>
        </authorList>
    </citation>
    <scope>NUCLEOTIDE SEQUENCE [LARGE SCALE GENOMIC DNA]</scope>
    <source>
        <strain evidence="1 2">SS-5</strain>
    </source>
</reference>
<proteinExistence type="predicted"/>
<sequence length="45" mass="5440">MYYRDCFKNQCCRSEVGEESLVFSNQKIKKYVPWAYSLKITKKVK</sequence>
<protein>
    <submittedName>
        <fullName evidence="1">Uncharacterized protein</fullName>
    </submittedName>
</protein>
<accession>C4FI63</accession>
<organism evidence="1 2">
    <name type="scientific">Sulfurihydrogenibium yellowstonense SS-5</name>
    <dbReference type="NCBI Taxonomy" id="432331"/>
    <lineage>
        <taxon>Bacteria</taxon>
        <taxon>Pseudomonadati</taxon>
        <taxon>Aquificota</taxon>
        <taxon>Aquificia</taxon>
        <taxon>Aquificales</taxon>
        <taxon>Hydrogenothermaceae</taxon>
        <taxon>Sulfurihydrogenibium</taxon>
    </lineage>
</organism>
<dbReference type="AlphaFoldDB" id="C4FI63"/>
<comment type="caution">
    <text evidence="1">The sequence shown here is derived from an EMBL/GenBank/DDBJ whole genome shotgun (WGS) entry which is preliminary data.</text>
</comment>
<gene>
    <name evidence="1" type="ORF">SULYE_0247</name>
</gene>
<evidence type="ECO:0000313" key="2">
    <source>
        <dbReference type="Proteomes" id="UP000005540"/>
    </source>
</evidence>